<comment type="caution">
    <text evidence="9">The sequence shown here is derived from an EMBL/GenBank/DDBJ whole genome shotgun (WGS) entry which is preliminary data.</text>
</comment>
<dbReference type="SUPFAM" id="SSF81345">
    <property type="entry name" value="ABC transporter involved in vitamin B12 uptake, BtuC"/>
    <property type="match status" value="1"/>
</dbReference>
<dbReference type="Pfam" id="PF01032">
    <property type="entry name" value="FecCD"/>
    <property type="match status" value="1"/>
</dbReference>
<evidence type="ECO:0000256" key="3">
    <source>
        <dbReference type="ARBA" id="ARBA00022448"/>
    </source>
</evidence>
<dbReference type="CDD" id="cd06550">
    <property type="entry name" value="TM_ABC_iron-siderophores_like"/>
    <property type="match status" value="1"/>
</dbReference>
<feature type="transmembrane region" description="Helical" evidence="8">
    <location>
        <begin position="242"/>
        <end position="261"/>
    </location>
</feature>
<feature type="transmembrane region" description="Helical" evidence="8">
    <location>
        <begin position="76"/>
        <end position="94"/>
    </location>
</feature>
<dbReference type="GO" id="GO:0005886">
    <property type="term" value="C:plasma membrane"/>
    <property type="evidence" value="ECO:0007669"/>
    <property type="project" value="UniProtKB-SubCell"/>
</dbReference>
<evidence type="ECO:0000256" key="8">
    <source>
        <dbReference type="SAM" id="Phobius"/>
    </source>
</evidence>
<evidence type="ECO:0000313" key="9">
    <source>
        <dbReference type="EMBL" id="MDZ5760183.1"/>
    </source>
</evidence>
<evidence type="ECO:0000256" key="2">
    <source>
        <dbReference type="ARBA" id="ARBA00007935"/>
    </source>
</evidence>
<dbReference type="EMBL" id="JAVBVO010000005">
    <property type="protein sequence ID" value="MDZ5760183.1"/>
    <property type="molecule type" value="Genomic_DNA"/>
</dbReference>
<evidence type="ECO:0000256" key="1">
    <source>
        <dbReference type="ARBA" id="ARBA00004651"/>
    </source>
</evidence>
<protein>
    <submittedName>
        <fullName evidence="9">Iron chelate uptake ABC transporter family permease subunit</fullName>
    </submittedName>
</protein>
<reference evidence="9" key="1">
    <citation type="submission" date="2023-08" db="EMBL/GenBank/DDBJ databases">
        <title>Genomic characterization of piscicolin 126 produced by Carnobacterium maltaromaticum CM22 strain isolated from salmon (Salmo salar).</title>
        <authorList>
            <person name="Gonzalez-Gragera E."/>
            <person name="Garcia-Lopez J.D."/>
            <person name="Teso-Perez C."/>
            <person name="Gimenez-Hernandez I."/>
            <person name="Peralta-Sanchez J.M."/>
            <person name="Valdivia E."/>
            <person name="Montalban-Lopez M."/>
            <person name="Martin-Platero A.M."/>
            <person name="Banos A."/>
            <person name="Martinez-Bueno M."/>
        </authorList>
    </citation>
    <scope>NUCLEOTIDE SEQUENCE</scope>
    <source>
        <strain evidence="9">CM22</strain>
    </source>
</reference>
<evidence type="ECO:0000256" key="4">
    <source>
        <dbReference type="ARBA" id="ARBA00022475"/>
    </source>
</evidence>
<feature type="transmembrane region" description="Helical" evidence="8">
    <location>
        <begin position="134"/>
        <end position="158"/>
    </location>
</feature>
<dbReference type="GO" id="GO:0022857">
    <property type="term" value="F:transmembrane transporter activity"/>
    <property type="evidence" value="ECO:0007669"/>
    <property type="project" value="InterPro"/>
</dbReference>
<organism evidence="9 10">
    <name type="scientific">Carnobacterium maltaromaticum</name>
    <name type="common">Carnobacterium piscicola</name>
    <dbReference type="NCBI Taxonomy" id="2751"/>
    <lineage>
        <taxon>Bacteria</taxon>
        <taxon>Bacillati</taxon>
        <taxon>Bacillota</taxon>
        <taxon>Bacilli</taxon>
        <taxon>Lactobacillales</taxon>
        <taxon>Carnobacteriaceae</taxon>
        <taxon>Carnobacterium</taxon>
    </lineage>
</organism>
<gene>
    <name evidence="9" type="ORF">RAK27_16215</name>
</gene>
<keyword evidence="7 8" id="KW-0472">Membrane</keyword>
<comment type="subcellular location">
    <subcellularLocation>
        <location evidence="1">Cell membrane</location>
        <topology evidence="1">Multi-pass membrane protein</topology>
    </subcellularLocation>
</comment>
<dbReference type="Proteomes" id="UP001290462">
    <property type="component" value="Unassembled WGS sequence"/>
</dbReference>
<keyword evidence="5 8" id="KW-0812">Transmembrane</keyword>
<dbReference type="PANTHER" id="PTHR30472:SF19">
    <property type="entry name" value="PETROBACTIN IMPORT SYSTEM PERMEASE PROTEIN YCLO"/>
    <property type="match status" value="1"/>
</dbReference>
<evidence type="ECO:0000256" key="6">
    <source>
        <dbReference type="ARBA" id="ARBA00022989"/>
    </source>
</evidence>
<feature type="transmembrane region" description="Helical" evidence="8">
    <location>
        <begin position="178"/>
        <end position="198"/>
    </location>
</feature>
<sequence>MMQRIKKEHWVYGLLLLVILVLIGLYLVLENNGNWDYILPLRSKKLVAFIIVGISTTVATISFQTLAQNNILTPSILGLDSLYVLFQTIILFFYGSNHLVVHDKQINFLISVVLMVGISFVLYQIVFRKYSSNLYLLMMVGMIAGTFFRSVSTFLQVLMDPNEFDKIQGKLFASFNNIDVALLGITLLIGVGALMLLFRQRKVLDVLHLGRDQAVNLGVNVEGTMLKVLVLVAILTSISTALVGPITFLGFMVANLTYRIFKTYQHGILFIGGSFLSIIVLLVGQLVVERVFHLTTTLSVVIEFLGGCYFIYLLIKERKRE</sequence>
<evidence type="ECO:0000313" key="10">
    <source>
        <dbReference type="Proteomes" id="UP001290462"/>
    </source>
</evidence>
<dbReference type="GO" id="GO:0033214">
    <property type="term" value="P:siderophore-iron import into cell"/>
    <property type="evidence" value="ECO:0007669"/>
    <property type="project" value="TreeGrafter"/>
</dbReference>
<keyword evidence="3" id="KW-0813">Transport</keyword>
<name>A0AAW9KDJ8_CARML</name>
<feature type="transmembrane region" description="Helical" evidence="8">
    <location>
        <begin position="106"/>
        <end position="127"/>
    </location>
</feature>
<dbReference type="AlphaFoldDB" id="A0AAW9KDJ8"/>
<evidence type="ECO:0000256" key="7">
    <source>
        <dbReference type="ARBA" id="ARBA00023136"/>
    </source>
</evidence>
<evidence type="ECO:0000256" key="5">
    <source>
        <dbReference type="ARBA" id="ARBA00022692"/>
    </source>
</evidence>
<keyword evidence="6 8" id="KW-1133">Transmembrane helix</keyword>
<accession>A0AAW9KDJ8</accession>
<dbReference type="RefSeq" id="WP_056998638.1">
    <property type="nucleotide sequence ID" value="NZ_BJOJ01000003.1"/>
</dbReference>
<keyword evidence="4" id="KW-1003">Cell membrane</keyword>
<feature type="transmembrane region" description="Helical" evidence="8">
    <location>
        <begin position="268"/>
        <end position="288"/>
    </location>
</feature>
<feature type="transmembrane region" description="Helical" evidence="8">
    <location>
        <begin position="49"/>
        <end position="67"/>
    </location>
</feature>
<dbReference type="PANTHER" id="PTHR30472">
    <property type="entry name" value="FERRIC ENTEROBACTIN TRANSPORT SYSTEM PERMEASE PROTEIN"/>
    <property type="match status" value="1"/>
</dbReference>
<dbReference type="InterPro" id="IPR037294">
    <property type="entry name" value="ABC_BtuC-like"/>
</dbReference>
<feature type="transmembrane region" description="Helical" evidence="8">
    <location>
        <begin position="294"/>
        <end position="315"/>
    </location>
</feature>
<dbReference type="Gene3D" id="1.10.3470.10">
    <property type="entry name" value="ABC transporter involved in vitamin B12 uptake, BtuC"/>
    <property type="match status" value="1"/>
</dbReference>
<comment type="similarity">
    <text evidence="2">Belongs to the binding-protein-dependent transport system permease family. FecCD subfamily.</text>
</comment>
<dbReference type="InterPro" id="IPR000522">
    <property type="entry name" value="ABC_transptr_permease_BtuC"/>
</dbReference>
<proteinExistence type="inferred from homology"/>
<feature type="transmembrane region" description="Helical" evidence="8">
    <location>
        <begin position="12"/>
        <end position="29"/>
    </location>
</feature>